<dbReference type="EMBL" id="UINC01027031">
    <property type="protein sequence ID" value="SVB05559.1"/>
    <property type="molecule type" value="Genomic_DNA"/>
</dbReference>
<dbReference type="InterPro" id="IPR000529">
    <property type="entry name" value="Ribosomal_bS6"/>
</dbReference>
<dbReference type="HAMAP" id="MF_00360">
    <property type="entry name" value="Ribosomal_bS6"/>
    <property type="match status" value="1"/>
</dbReference>
<dbReference type="AlphaFoldDB" id="A0A382AVT5"/>
<dbReference type="GO" id="GO:0005840">
    <property type="term" value="C:ribosome"/>
    <property type="evidence" value="ECO:0007669"/>
    <property type="project" value="InterPro"/>
</dbReference>
<dbReference type="SUPFAM" id="SSF54995">
    <property type="entry name" value="Ribosomal protein S6"/>
    <property type="match status" value="1"/>
</dbReference>
<name>A0A382AVT5_9ZZZZ</name>
<dbReference type="InterPro" id="IPR020814">
    <property type="entry name" value="Ribosomal_S6_plastid/chlpt"/>
</dbReference>
<evidence type="ECO:0008006" key="3">
    <source>
        <dbReference type="Google" id="ProtNLM"/>
    </source>
</evidence>
<sequence>MQVYELMIIFGGDLDEDAIAASLSKVTDNIESEGGRVATVLDSEPWGRRRFAYRINHKWEGVYVILEVVTDAGNLDTTDRILRLADRSEVVRHKLMRLPKEEAAKRGLLGEVAPAEAGLGTE</sequence>
<dbReference type="Gene3D" id="3.30.70.60">
    <property type="match status" value="1"/>
</dbReference>
<organism evidence="2">
    <name type="scientific">marine metagenome</name>
    <dbReference type="NCBI Taxonomy" id="408172"/>
    <lineage>
        <taxon>unclassified sequences</taxon>
        <taxon>metagenomes</taxon>
        <taxon>ecological metagenomes</taxon>
    </lineage>
</organism>
<accession>A0A382AVT5</accession>
<gene>
    <name evidence="2" type="ORF">METZ01_LOCUS158413</name>
</gene>
<evidence type="ECO:0000256" key="1">
    <source>
        <dbReference type="ARBA" id="ARBA00009512"/>
    </source>
</evidence>
<reference evidence="2" key="1">
    <citation type="submission" date="2018-05" db="EMBL/GenBank/DDBJ databases">
        <authorList>
            <person name="Lanie J.A."/>
            <person name="Ng W.-L."/>
            <person name="Kazmierczak K.M."/>
            <person name="Andrzejewski T.M."/>
            <person name="Davidsen T.M."/>
            <person name="Wayne K.J."/>
            <person name="Tettelin H."/>
            <person name="Glass J.I."/>
            <person name="Rusch D."/>
            <person name="Podicherti R."/>
            <person name="Tsui H.-C.T."/>
            <person name="Winkler M.E."/>
        </authorList>
    </citation>
    <scope>NUCLEOTIDE SEQUENCE</scope>
</reference>
<dbReference type="InterPro" id="IPR014717">
    <property type="entry name" value="Transl_elong_EF1B/ribsomal_bS6"/>
</dbReference>
<protein>
    <recommendedName>
        <fullName evidence="3">30S ribosomal protein S6</fullName>
    </recommendedName>
</protein>
<evidence type="ECO:0000313" key="2">
    <source>
        <dbReference type="EMBL" id="SVB05559.1"/>
    </source>
</evidence>
<proteinExistence type="inferred from homology"/>
<dbReference type="NCBIfam" id="TIGR00166">
    <property type="entry name" value="S6"/>
    <property type="match status" value="1"/>
</dbReference>
<dbReference type="GO" id="GO:0006412">
    <property type="term" value="P:translation"/>
    <property type="evidence" value="ECO:0007669"/>
    <property type="project" value="InterPro"/>
</dbReference>
<dbReference type="GO" id="GO:0003735">
    <property type="term" value="F:structural constituent of ribosome"/>
    <property type="evidence" value="ECO:0007669"/>
    <property type="project" value="InterPro"/>
</dbReference>
<dbReference type="InterPro" id="IPR035980">
    <property type="entry name" value="Ribosomal_bS6_sf"/>
</dbReference>
<dbReference type="CDD" id="cd00473">
    <property type="entry name" value="bS6"/>
    <property type="match status" value="1"/>
</dbReference>
<dbReference type="GO" id="GO:0019843">
    <property type="term" value="F:rRNA binding"/>
    <property type="evidence" value="ECO:0007669"/>
    <property type="project" value="InterPro"/>
</dbReference>
<dbReference type="Pfam" id="PF01250">
    <property type="entry name" value="Ribosomal_S6"/>
    <property type="match status" value="1"/>
</dbReference>
<comment type="similarity">
    <text evidence="1">Belongs to the bacterial ribosomal protein bS6 family.</text>
</comment>